<evidence type="ECO:0000313" key="3">
    <source>
        <dbReference type="Proteomes" id="UP000620266"/>
    </source>
</evidence>
<proteinExistence type="predicted"/>
<reference evidence="2" key="1">
    <citation type="journal article" date="2014" name="Int. J. Syst. Evol. Microbiol.">
        <title>Complete genome sequence of Corynebacterium casei LMG S-19264T (=DSM 44701T), isolated from a smear-ripened cheese.</title>
        <authorList>
            <consortium name="US DOE Joint Genome Institute (JGI-PGF)"/>
            <person name="Walter F."/>
            <person name="Albersmeier A."/>
            <person name="Kalinowski J."/>
            <person name="Ruckert C."/>
        </authorList>
    </citation>
    <scope>NUCLEOTIDE SEQUENCE</scope>
    <source>
        <strain evidence="2">CCM 7086</strain>
    </source>
</reference>
<keyword evidence="3" id="KW-1185">Reference proteome</keyword>
<accession>A0A8J2XWM3</accession>
<dbReference type="AlphaFoldDB" id="A0A8J2XWM3"/>
<evidence type="ECO:0000313" key="2">
    <source>
        <dbReference type="EMBL" id="GGB96905.1"/>
    </source>
</evidence>
<name>A0A8J2XWM3_9BURK</name>
<dbReference type="Proteomes" id="UP000620266">
    <property type="component" value="Unassembled WGS sequence"/>
</dbReference>
<dbReference type="EMBL" id="BMCG01000001">
    <property type="protein sequence ID" value="GGB96905.1"/>
    <property type="molecule type" value="Genomic_DNA"/>
</dbReference>
<comment type="caution">
    <text evidence="2">The sequence shown here is derived from an EMBL/GenBank/DDBJ whole genome shotgun (WGS) entry which is preliminary data.</text>
</comment>
<organism evidence="2 3">
    <name type="scientific">Oxalicibacterium flavum</name>
    <dbReference type="NCBI Taxonomy" id="179467"/>
    <lineage>
        <taxon>Bacteria</taxon>
        <taxon>Pseudomonadati</taxon>
        <taxon>Pseudomonadota</taxon>
        <taxon>Betaproteobacteria</taxon>
        <taxon>Burkholderiales</taxon>
        <taxon>Oxalobacteraceae</taxon>
        <taxon>Oxalicibacterium</taxon>
    </lineage>
</organism>
<reference evidence="2" key="2">
    <citation type="submission" date="2020-09" db="EMBL/GenBank/DDBJ databases">
        <authorList>
            <person name="Sun Q."/>
            <person name="Sedlacek I."/>
        </authorList>
    </citation>
    <scope>NUCLEOTIDE SEQUENCE</scope>
    <source>
        <strain evidence="2">CCM 7086</strain>
    </source>
</reference>
<evidence type="ECO:0000256" key="1">
    <source>
        <dbReference type="SAM" id="MobiDB-lite"/>
    </source>
</evidence>
<protein>
    <submittedName>
        <fullName evidence="2">Uncharacterized protein</fullName>
    </submittedName>
</protein>
<feature type="region of interest" description="Disordered" evidence="1">
    <location>
        <begin position="24"/>
        <end position="47"/>
    </location>
</feature>
<sequence length="47" mass="4804">MPGMHNANGAGVIEASTNSLVRHMPATIVPPRSRIPLPDGGALRTAA</sequence>
<gene>
    <name evidence="2" type="ORF">GCM10007205_02730</name>
</gene>